<accession>A0AAV5AN32</accession>
<keyword evidence="4" id="KW-1185">Reference proteome</keyword>
<gene>
    <name evidence="3" type="ORF">Clacol_009478</name>
</gene>
<proteinExistence type="predicted"/>
<name>A0AAV5AN32_9AGAM</name>
<evidence type="ECO:0000256" key="1">
    <source>
        <dbReference type="SAM" id="MobiDB-lite"/>
    </source>
</evidence>
<feature type="domain" description="DUF6699" evidence="2">
    <location>
        <begin position="110"/>
        <end position="250"/>
    </location>
</feature>
<dbReference type="AlphaFoldDB" id="A0AAV5AN32"/>
<reference evidence="3" key="1">
    <citation type="submission" date="2021-10" db="EMBL/GenBank/DDBJ databases">
        <title>De novo Genome Assembly of Clathrus columnatus (Basidiomycota, Fungi) Using Illumina and Nanopore Sequence Data.</title>
        <authorList>
            <person name="Ogiso-Tanaka E."/>
            <person name="Itagaki H."/>
            <person name="Hosoya T."/>
            <person name="Hosaka K."/>
        </authorList>
    </citation>
    <scope>NUCLEOTIDE SEQUENCE</scope>
    <source>
        <strain evidence="3">MO-923</strain>
    </source>
</reference>
<dbReference type="Pfam" id="PF20415">
    <property type="entry name" value="DUF6699"/>
    <property type="match status" value="1"/>
</dbReference>
<feature type="compositionally biased region" description="Low complexity" evidence="1">
    <location>
        <begin position="49"/>
        <end position="62"/>
    </location>
</feature>
<comment type="caution">
    <text evidence="3">The sequence shown here is derived from an EMBL/GenBank/DDBJ whole genome shotgun (WGS) entry which is preliminary data.</text>
</comment>
<evidence type="ECO:0000313" key="4">
    <source>
        <dbReference type="Proteomes" id="UP001050691"/>
    </source>
</evidence>
<organism evidence="3 4">
    <name type="scientific">Clathrus columnatus</name>
    <dbReference type="NCBI Taxonomy" id="1419009"/>
    <lineage>
        <taxon>Eukaryota</taxon>
        <taxon>Fungi</taxon>
        <taxon>Dikarya</taxon>
        <taxon>Basidiomycota</taxon>
        <taxon>Agaricomycotina</taxon>
        <taxon>Agaricomycetes</taxon>
        <taxon>Phallomycetidae</taxon>
        <taxon>Phallales</taxon>
        <taxon>Clathraceae</taxon>
        <taxon>Clathrus</taxon>
    </lineage>
</organism>
<dbReference type="EMBL" id="BPWL01000010">
    <property type="protein sequence ID" value="GJJ15202.1"/>
    <property type="molecule type" value="Genomic_DNA"/>
</dbReference>
<evidence type="ECO:0000313" key="3">
    <source>
        <dbReference type="EMBL" id="GJJ15202.1"/>
    </source>
</evidence>
<protein>
    <recommendedName>
        <fullName evidence="2">DUF6699 domain-containing protein</fullName>
    </recommendedName>
</protein>
<dbReference type="InterPro" id="IPR046522">
    <property type="entry name" value="DUF6699"/>
</dbReference>
<sequence length="273" mass="30992">MYPHQRIAAYFDSVNSNHNKPKSKKGRSTSFSTSTRAPIPSMGHPGLFSSPTSSYSSNSTSQQPYIYATTKSGTQTRTTRTRTRTYSVPNPSYTINPLLKYHPHPSDVLIKYDLSHPPSQATVVYSGSPSPSELSPSDLNSPATYPPVQTLRVTNSLLPWPVVLHPISEFRSVITVGDVLEGLFRFLRKHASGDEWHSADEQTREDVRQAWMRRVRRQQTHKDREYERSNGLRRIDWLDKATVFQGLEFVQGSDTWVLHVRQADKAVKFWTGS</sequence>
<evidence type="ECO:0000259" key="2">
    <source>
        <dbReference type="Pfam" id="PF20415"/>
    </source>
</evidence>
<dbReference type="Proteomes" id="UP001050691">
    <property type="component" value="Unassembled WGS sequence"/>
</dbReference>
<feature type="region of interest" description="Disordered" evidence="1">
    <location>
        <begin position="12"/>
        <end position="62"/>
    </location>
</feature>